<dbReference type="InterPro" id="IPR002078">
    <property type="entry name" value="Sigma_54_int"/>
</dbReference>
<dbReference type="InterPro" id="IPR009057">
    <property type="entry name" value="Homeodomain-like_sf"/>
</dbReference>
<keyword evidence="10" id="KW-1185">Reference proteome</keyword>
<dbReference type="PRINTS" id="PR01590">
    <property type="entry name" value="HTHFIS"/>
</dbReference>
<dbReference type="EMBL" id="BAABHB010000007">
    <property type="protein sequence ID" value="GAA4410616.1"/>
    <property type="molecule type" value="Genomic_DNA"/>
</dbReference>
<dbReference type="PANTHER" id="PTHR32071">
    <property type="entry name" value="TRANSCRIPTIONAL REGULATORY PROTEIN"/>
    <property type="match status" value="1"/>
</dbReference>
<keyword evidence="6" id="KW-0597">Phosphoprotein</keyword>
<dbReference type="Proteomes" id="UP001500936">
    <property type="component" value="Unassembled WGS sequence"/>
</dbReference>
<evidence type="ECO:0000313" key="9">
    <source>
        <dbReference type="EMBL" id="GAA4410616.1"/>
    </source>
</evidence>
<dbReference type="InterPro" id="IPR001789">
    <property type="entry name" value="Sig_transdc_resp-reg_receiver"/>
</dbReference>
<dbReference type="Gene3D" id="1.10.8.60">
    <property type="match status" value="1"/>
</dbReference>
<dbReference type="Gene3D" id="3.40.50.2300">
    <property type="match status" value="1"/>
</dbReference>
<evidence type="ECO:0000256" key="2">
    <source>
        <dbReference type="ARBA" id="ARBA00022840"/>
    </source>
</evidence>
<dbReference type="SMART" id="SM00448">
    <property type="entry name" value="REC"/>
    <property type="match status" value="1"/>
</dbReference>
<feature type="modified residue" description="4-aspartylphosphate" evidence="6">
    <location>
        <position position="89"/>
    </location>
</feature>
<accession>A0ABP8KMU0</accession>
<comment type="caution">
    <text evidence="9">The sequence shown here is derived from an EMBL/GenBank/DDBJ whole genome shotgun (WGS) entry which is preliminary data.</text>
</comment>
<dbReference type="InterPro" id="IPR002197">
    <property type="entry name" value="HTH_Fis"/>
</dbReference>
<dbReference type="Gene3D" id="3.40.50.300">
    <property type="entry name" value="P-loop containing nucleotide triphosphate hydrolases"/>
    <property type="match status" value="1"/>
</dbReference>
<dbReference type="SUPFAM" id="SSF52172">
    <property type="entry name" value="CheY-like"/>
    <property type="match status" value="1"/>
</dbReference>
<name>A0ABP8KMU0_9BACT</name>
<evidence type="ECO:0000256" key="3">
    <source>
        <dbReference type="ARBA" id="ARBA00023015"/>
    </source>
</evidence>
<dbReference type="InterPro" id="IPR027417">
    <property type="entry name" value="P-loop_NTPase"/>
</dbReference>
<dbReference type="InterPro" id="IPR011006">
    <property type="entry name" value="CheY-like_superfamily"/>
</dbReference>
<keyword evidence="2" id="KW-0067">ATP-binding</keyword>
<evidence type="ECO:0000256" key="5">
    <source>
        <dbReference type="ARBA" id="ARBA00023163"/>
    </source>
</evidence>
<evidence type="ECO:0000259" key="8">
    <source>
        <dbReference type="PROSITE" id="PS50110"/>
    </source>
</evidence>
<evidence type="ECO:0000259" key="7">
    <source>
        <dbReference type="PROSITE" id="PS50045"/>
    </source>
</evidence>
<dbReference type="PROSITE" id="PS50110">
    <property type="entry name" value="RESPONSE_REGULATORY"/>
    <property type="match status" value="1"/>
</dbReference>
<dbReference type="PROSITE" id="PS00676">
    <property type="entry name" value="SIGMA54_INTERACT_2"/>
    <property type="match status" value="1"/>
</dbReference>
<dbReference type="Pfam" id="PF00158">
    <property type="entry name" value="Sigma54_activat"/>
    <property type="match status" value="1"/>
</dbReference>
<dbReference type="SUPFAM" id="SSF46689">
    <property type="entry name" value="Homeodomain-like"/>
    <property type="match status" value="1"/>
</dbReference>
<protein>
    <submittedName>
        <fullName evidence="9">Sigma-54 dependent transcriptional regulator</fullName>
    </submittedName>
</protein>
<dbReference type="SUPFAM" id="SSF52540">
    <property type="entry name" value="P-loop containing nucleoside triphosphate hydrolases"/>
    <property type="match status" value="1"/>
</dbReference>
<dbReference type="InterPro" id="IPR003593">
    <property type="entry name" value="AAA+_ATPase"/>
</dbReference>
<evidence type="ECO:0000313" key="10">
    <source>
        <dbReference type="Proteomes" id="UP001500936"/>
    </source>
</evidence>
<dbReference type="CDD" id="cd00009">
    <property type="entry name" value="AAA"/>
    <property type="match status" value="1"/>
</dbReference>
<feature type="domain" description="Response regulatory" evidence="8">
    <location>
        <begin position="40"/>
        <end position="159"/>
    </location>
</feature>
<gene>
    <name evidence="9" type="ORF">GCM10023187_35410</name>
</gene>
<keyword evidence="3" id="KW-0805">Transcription regulation</keyword>
<dbReference type="SMART" id="SM00382">
    <property type="entry name" value="AAA"/>
    <property type="match status" value="1"/>
</dbReference>
<keyword evidence="5" id="KW-0804">Transcription</keyword>
<dbReference type="PANTHER" id="PTHR32071:SF113">
    <property type="entry name" value="ALGINATE BIOSYNTHESIS TRANSCRIPTIONAL REGULATORY PROTEIN ALGB"/>
    <property type="match status" value="1"/>
</dbReference>
<dbReference type="InterPro" id="IPR058031">
    <property type="entry name" value="AAA_lid_NorR"/>
</dbReference>
<dbReference type="PROSITE" id="PS50045">
    <property type="entry name" value="SIGMA54_INTERACT_4"/>
    <property type="match status" value="1"/>
</dbReference>
<reference evidence="10" key="1">
    <citation type="journal article" date="2019" name="Int. J. Syst. Evol. Microbiol.">
        <title>The Global Catalogue of Microorganisms (GCM) 10K type strain sequencing project: providing services to taxonomists for standard genome sequencing and annotation.</title>
        <authorList>
            <consortium name="The Broad Institute Genomics Platform"/>
            <consortium name="The Broad Institute Genome Sequencing Center for Infectious Disease"/>
            <person name="Wu L."/>
            <person name="Ma J."/>
        </authorList>
    </citation>
    <scope>NUCLEOTIDE SEQUENCE [LARGE SCALE GENOMIC DNA]</scope>
    <source>
        <strain evidence="10">JCM 17925</strain>
    </source>
</reference>
<keyword evidence="1" id="KW-0547">Nucleotide-binding</keyword>
<dbReference type="InterPro" id="IPR025944">
    <property type="entry name" value="Sigma_54_int_dom_CS"/>
</dbReference>
<dbReference type="Pfam" id="PF25601">
    <property type="entry name" value="AAA_lid_14"/>
    <property type="match status" value="1"/>
</dbReference>
<dbReference type="Pfam" id="PF02954">
    <property type="entry name" value="HTH_8"/>
    <property type="match status" value="1"/>
</dbReference>
<sequence>MYRVWHTTLYFADYPEQTKNFHHIANAQSDSCVQFKDMSKILVIDDDVDVLSAARLLLKRHFGQVDIEKNPEKIPFLINNTQYDVVLLDMNFERDNSSGREGFLWLDRILDINPQIAVVLITAYGDVEMAVRAIKSGATDFILKPWENDKLLGTLKSVLEARQQRLDKADGKATKSGNLPNIIGNSPAMRQVFDTIERIAETDANVLILGENGTGKDLIARAIHQRSHRRDKPFVSVDLGALSETLFESELFGHVRGAFTDARDDRAGRFEEANGGTIFLDEIGNITQPQQARLLTVLQQRMVTRVGANKPKAVDVRLICATNSPIYQRVAEKTFRQDLLYRINTIELDLPPLRERVEDIVPLAEHFLKQYRKQYNRPVNSLSPALVKQMQQYPWPGNVRELQHAIERAIILARGNTLQPEDFFFSATPAATEAPFRENLQLEDLEKRAIQKALAKFNGNITEVARELGLSRQALYRRMEKYGM</sequence>
<evidence type="ECO:0000256" key="1">
    <source>
        <dbReference type="ARBA" id="ARBA00022741"/>
    </source>
</evidence>
<dbReference type="InterPro" id="IPR025943">
    <property type="entry name" value="Sigma_54_int_dom_ATP-bd_2"/>
</dbReference>
<evidence type="ECO:0000256" key="6">
    <source>
        <dbReference type="PROSITE-ProRule" id="PRU00169"/>
    </source>
</evidence>
<proteinExistence type="predicted"/>
<organism evidence="9 10">
    <name type="scientific">Nibrella viscosa</name>
    <dbReference type="NCBI Taxonomy" id="1084524"/>
    <lineage>
        <taxon>Bacteria</taxon>
        <taxon>Pseudomonadati</taxon>
        <taxon>Bacteroidota</taxon>
        <taxon>Cytophagia</taxon>
        <taxon>Cytophagales</taxon>
        <taxon>Spirosomataceae</taxon>
        <taxon>Nibrella</taxon>
    </lineage>
</organism>
<dbReference type="PROSITE" id="PS00688">
    <property type="entry name" value="SIGMA54_INTERACT_3"/>
    <property type="match status" value="1"/>
</dbReference>
<evidence type="ECO:0000256" key="4">
    <source>
        <dbReference type="ARBA" id="ARBA00023125"/>
    </source>
</evidence>
<dbReference type="Gene3D" id="1.10.10.60">
    <property type="entry name" value="Homeodomain-like"/>
    <property type="match status" value="1"/>
</dbReference>
<feature type="domain" description="Sigma-54 factor interaction" evidence="7">
    <location>
        <begin position="182"/>
        <end position="411"/>
    </location>
</feature>
<dbReference type="Pfam" id="PF00072">
    <property type="entry name" value="Response_reg"/>
    <property type="match status" value="1"/>
</dbReference>
<keyword evidence="4" id="KW-0238">DNA-binding</keyword>